<evidence type="ECO:0000313" key="1">
    <source>
        <dbReference type="EMBL" id="TDP40492.1"/>
    </source>
</evidence>
<comment type="caution">
    <text evidence="1">The sequence shown here is derived from an EMBL/GenBank/DDBJ whole genome shotgun (WGS) entry which is preliminary data.</text>
</comment>
<gene>
    <name evidence="1" type="ORF">DEU29_10136</name>
</gene>
<dbReference type="Proteomes" id="UP000295531">
    <property type="component" value="Unassembled WGS sequence"/>
</dbReference>
<keyword evidence="2" id="KW-1185">Reference proteome</keyword>
<accession>A0A4R6PPQ5</accession>
<dbReference type="AlphaFoldDB" id="A0A4R6PPQ5"/>
<evidence type="ECO:0000313" key="2">
    <source>
        <dbReference type="Proteomes" id="UP000295531"/>
    </source>
</evidence>
<dbReference type="EMBL" id="SNXI01000001">
    <property type="protein sequence ID" value="TDP40492.1"/>
    <property type="molecule type" value="Genomic_DNA"/>
</dbReference>
<organism evidence="1 2">
    <name type="scientific">Idiomarina aquatica</name>
    <dbReference type="NCBI Taxonomy" id="1327752"/>
    <lineage>
        <taxon>Bacteria</taxon>
        <taxon>Pseudomonadati</taxon>
        <taxon>Pseudomonadota</taxon>
        <taxon>Gammaproteobacteria</taxon>
        <taxon>Alteromonadales</taxon>
        <taxon>Idiomarinaceae</taxon>
        <taxon>Idiomarina</taxon>
    </lineage>
</organism>
<protein>
    <submittedName>
        <fullName evidence="1">Uncharacterized protein</fullName>
    </submittedName>
</protein>
<name>A0A4R6PPQ5_9GAMM</name>
<proteinExistence type="predicted"/>
<sequence length="106" mass="12146">MSGCGANENDRLYVVTGQSLALLRIRLQKPQRLLSVSEDGHLWQINDDTYQLLAPPIILWRFGLVVPLVNAGERQWFWLWWFQLSAAQLAQLRCLSLVAGQISARR</sequence>
<reference evidence="1 2" key="1">
    <citation type="submission" date="2019-03" db="EMBL/GenBank/DDBJ databases">
        <title>Freshwater and sediment microbial communities from various areas in North America, analyzing microbe dynamics in response to fracking.</title>
        <authorList>
            <person name="Lamendella R."/>
        </authorList>
    </citation>
    <scope>NUCLEOTIDE SEQUENCE [LARGE SCALE GENOMIC DNA]</scope>
    <source>
        <strain evidence="1 2">18_TX</strain>
    </source>
</reference>